<evidence type="ECO:0000256" key="1">
    <source>
        <dbReference type="SAM" id="MobiDB-lite"/>
    </source>
</evidence>
<protein>
    <submittedName>
        <fullName evidence="2">Uncharacterized protein</fullName>
    </submittedName>
</protein>
<feature type="compositionally biased region" description="Polar residues" evidence="1">
    <location>
        <begin position="146"/>
        <end position="159"/>
    </location>
</feature>
<feature type="region of interest" description="Disordered" evidence="1">
    <location>
        <begin position="258"/>
        <end position="291"/>
    </location>
</feature>
<sequence>MLTIKCPHCDVSFTVIVQLQTEVLPVPQPDAPAHSAGLVSSCSSSSEHALIVPVPLPSRETPSDSPSSCESFLKTPVPWPRPQSHIDSYGLLRSSGVRRSARIREREAAQMLDDLSRSTSSGGVRRSGRLKRARYKQLLDSISNEIADGTSSRQSGEDNTYSKRSDEGPADSEALCNNPPERVAFTAEVTTSSAVGSATEEGVTVDVSQLGAQGGWVEHTVSREMRNAIRRRRYGFTGYSEDDDNVKSEVHAAGIKSEAGLNRMPHSVKRVQGSSIGEVKQEQSIEQPKVE</sequence>
<feature type="compositionally biased region" description="Basic and acidic residues" evidence="1">
    <location>
        <begin position="279"/>
        <end position="291"/>
    </location>
</feature>
<evidence type="ECO:0000313" key="2">
    <source>
        <dbReference type="EMBL" id="KAF4663984.1"/>
    </source>
</evidence>
<dbReference type="EMBL" id="JAAPAO010000300">
    <property type="protein sequence ID" value="KAF4663984.1"/>
    <property type="molecule type" value="Genomic_DNA"/>
</dbReference>
<organism evidence="2 3">
    <name type="scientific">Perkinsus chesapeaki</name>
    <name type="common">Clam parasite</name>
    <name type="synonym">Perkinsus andrewsi</name>
    <dbReference type="NCBI Taxonomy" id="330153"/>
    <lineage>
        <taxon>Eukaryota</taxon>
        <taxon>Sar</taxon>
        <taxon>Alveolata</taxon>
        <taxon>Perkinsozoa</taxon>
        <taxon>Perkinsea</taxon>
        <taxon>Perkinsida</taxon>
        <taxon>Perkinsidae</taxon>
        <taxon>Perkinsus</taxon>
    </lineage>
</organism>
<name>A0A7J6LXM9_PERCH</name>
<accession>A0A7J6LXM9</accession>
<feature type="region of interest" description="Disordered" evidence="1">
    <location>
        <begin position="57"/>
        <end position="76"/>
    </location>
</feature>
<keyword evidence="3" id="KW-1185">Reference proteome</keyword>
<dbReference type="Proteomes" id="UP000591131">
    <property type="component" value="Unassembled WGS sequence"/>
</dbReference>
<reference evidence="2 3" key="1">
    <citation type="submission" date="2020-04" db="EMBL/GenBank/DDBJ databases">
        <title>Perkinsus chesapeaki whole genome sequence.</title>
        <authorList>
            <person name="Bogema D.R."/>
        </authorList>
    </citation>
    <scope>NUCLEOTIDE SEQUENCE [LARGE SCALE GENOMIC DNA]</scope>
    <source>
        <strain evidence="2">ATCC PRA-425</strain>
    </source>
</reference>
<comment type="caution">
    <text evidence="2">The sequence shown here is derived from an EMBL/GenBank/DDBJ whole genome shotgun (WGS) entry which is preliminary data.</text>
</comment>
<proteinExistence type="predicted"/>
<feature type="region of interest" description="Disordered" evidence="1">
    <location>
        <begin position="146"/>
        <end position="177"/>
    </location>
</feature>
<evidence type="ECO:0000313" key="3">
    <source>
        <dbReference type="Proteomes" id="UP000591131"/>
    </source>
</evidence>
<dbReference type="AlphaFoldDB" id="A0A7J6LXM9"/>
<gene>
    <name evidence="2" type="ORF">FOL47_005456</name>
</gene>